<keyword evidence="1" id="KW-0472">Membrane</keyword>
<feature type="transmembrane region" description="Helical" evidence="1">
    <location>
        <begin position="149"/>
        <end position="170"/>
    </location>
</feature>
<keyword evidence="1" id="KW-0812">Transmembrane</keyword>
<dbReference type="Proteomes" id="UP000743001">
    <property type="component" value="Unassembled WGS sequence"/>
</dbReference>
<gene>
    <name evidence="3" type="ORF">KQJ23_17430</name>
</gene>
<comment type="caution">
    <text evidence="3">The sequence shown here is derived from an EMBL/GenBank/DDBJ whole genome shotgun (WGS) entry which is preliminary data.</text>
</comment>
<evidence type="ECO:0000313" key="3">
    <source>
        <dbReference type="EMBL" id="MBU5673617.1"/>
    </source>
</evidence>
<evidence type="ECO:0000259" key="2">
    <source>
        <dbReference type="Pfam" id="PF04892"/>
    </source>
</evidence>
<dbReference type="EMBL" id="JAHLQJ010000016">
    <property type="protein sequence ID" value="MBU5673617.1"/>
    <property type="molecule type" value="Genomic_DNA"/>
</dbReference>
<feature type="transmembrane region" description="Helical" evidence="1">
    <location>
        <begin position="66"/>
        <end position="87"/>
    </location>
</feature>
<dbReference type="Pfam" id="PF04892">
    <property type="entry name" value="VanZ"/>
    <property type="match status" value="1"/>
</dbReference>
<organism evidence="3 4">
    <name type="scientific">Paenibacillus brevis</name>
    <dbReference type="NCBI Taxonomy" id="2841508"/>
    <lineage>
        <taxon>Bacteria</taxon>
        <taxon>Bacillati</taxon>
        <taxon>Bacillota</taxon>
        <taxon>Bacilli</taxon>
        <taxon>Bacillales</taxon>
        <taxon>Paenibacillaceae</taxon>
        <taxon>Paenibacillus</taxon>
    </lineage>
</organism>
<keyword evidence="4" id="KW-1185">Reference proteome</keyword>
<evidence type="ECO:0000313" key="4">
    <source>
        <dbReference type="Proteomes" id="UP000743001"/>
    </source>
</evidence>
<proteinExistence type="predicted"/>
<protein>
    <submittedName>
        <fullName evidence="3">VanZ family protein</fullName>
    </submittedName>
</protein>
<reference evidence="3 4" key="1">
    <citation type="submission" date="2021-06" db="EMBL/GenBank/DDBJ databases">
        <authorList>
            <person name="Sun Q."/>
            <person name="Li D."/>
        </authorList>
    </citation>
    <scope>NUCLEOTIDE SEQUENCE [LARGE SCALE GENOMIC DNA]</scope>
    <source>
        <strain evidence="3 4">MSJ-6</strain>
    </source>
</reference>
<name>A0ABS6FTQ6_9BACL</name>
<dbReference type="RefSeq" id="WP_216480210.1">
    <property type="nucleotide sequence ID" value="NZ_JAHLQJ010000016.1"/>
</dbReference>
<accession>A0ABS6FTQ6</accession>
<evidence type="ECO:0000256" key="1">
    <source>
        <dbReference type="SAM" id="Phobius"/>
    </source>
</evidence>
<dbReference type="InterPro" id="IPR006976">
    <property type="entry name" value="VanZ-like"/>
</dbReference>
<sequence length="316" mass="35454">MTAQQRKIILTITVTYTLLILYFMLLAFGRADDARRGTGYTFIFMPEDFFRLPGLSDLLHPTLMDVVSFGNVAAFIPFGILIPWLYPRTGFMRFMALFVLSILVAETVQALTLLGSFDMNDVIQNSVGAAIGFGAYKLGFRTRHVWRNITVAGLSAMVLMIVVWGTFGLVDKMFAKEMGPFVALNDLRDSTGNPSAGTGRYNFIIGGEHIEPQYNVYRAEGNDSETYTYQLGNKELYLYFNYGVPDEEDVHGSLSVVVDGEELLSASAGDQRHELDMSSIYLERGHELTILIKGNVKLWDAGFREMSYSWNRGEES</sequence>
<keyword evidence="1" id="KW-1133">Transmembrane helix</keyword>
<feature type="domain" description="VanZ-like" evidence="2">
    <location>
        <begin position="14"/>
        <end position="138"/>
    </location>
</feature>
<feature type="transmembrane region" description="Helical" evidence="1">
    <location>
        <begin position="94"/>
        <end position="117"/>
    </location>
</feature>
<feature type="transmembrane region" description="Helical" evidence="1">
    <location>
        <begin position="7"/>
        <end position="28"/>
    </location>
</feature>